<protein>
    <recommendedName>
        <fullName evidence="5">Zinc finger PHD-type domain-containing protein</fullName>
    </recommendedName>
</protein>
<keyword evidence="1" id="KW-0479">Metal-binding</keyword>
<evidence type="ECO:0000256" key="2">
    <source>
        <dbReference type="ARBA" id="ARBA00022771"/>
    </source>
</evidence>
<dbReference type="CDD" id="cd15489">
    <property type="entry name" value="PHD_SF"/>
    <property type="match status" value="1"/>
</dbReference>
<dbReference type="Gene3D" id="3.30.40.10">
    <property type="entry name" value="Zinc/RING finger domain, C3HC4 (zinc finger)"/>
    <property type="match status" value="1"/>
</dbReference>
<dbReference type="InterPro" id="IPR011011">
    <property type="entry name" value="Znf_FYVE_PHD"/>
</dbReference>
<feature type="region of interest" description="Disordered" evidence="4">
    <location>
        <begin position="1285"/>
        <end position="1316"/>
    </location>
</feature>
<feature type="compositionally biased region" description="Basic residues" evidence="4">
    <location>
        <begin position="1291"/>
        <end position="1302"/>
    </location>
</feature>
<evidence type="ECO:0000259" key="5">
    <source>
        <dbReference type="SMART" id="SM00249"/>
    </source>
</evidence>
<feature type="region of interest" description="Disordered" evidence="4">
    <location>
        <begin position="155"/>
        <end position="180"/>
    </location>
</feature>
<dbReference type="InterPro" id="IPR001965">
    <property type="entry name" value="Znf_PHD"/>
</dbReference>
<dbReference type="SMART" id="SM00249">
    <property type="entry name" value="PHD"/>
    <property type="match status" value="1"/>
</dbReference>
<dbReference type="Pfam" id="PF08740">
    <property type="entry name" value="BCS1_N"/>
    <property type="match status" value="1"/>
</dbReference>
<sequence>MIDPIYLALILCLAATNLTRIIRGLRWLHVYFSRPRNPRLVPYFNRQGQIIGMVRVPPDNSPEELEPTTHGPSPNNDMPDVDGGPVRPSSRRLHTSVPQPVSSTPANITPETWDGWPDGRFQCQFLPQQVTDTNRLVIHWVCEALPGHRGSPTALTWQKGKESHASASSTSSGSDSEWGGIQELNGDMSLLLTLNCNEVLRRITRYVFGFGENTEHPPLVFDVDELKELGPDVIPLCDAAGIIYAYIGDEDTVPLPRRVTYRPGPSLVQRSERQTRRAHPYMPTNLASSLARTTTQSVHHPRLGKQHPEAVSTPQISRIAAGHPERNSEHQLDPEWDAWPDGDFARTFTLEFVEAHDNLRVHWACKTLGGSGGSAQANTWKEGKTRAKGILKQLTEPCSCGAARVHHPCEIVSTLHTFMGGVHYQNGGYHSHARPTVRLHMSKKEQNQFSKIVEQNPTAGPLKLLVGLPGTDGPGESVAEITPVLFNVERIKYERRKILNASRSRMGDNFLKFGDVSVIVMQTPFMASRLVKSTIDDEAVNGIVSDAAHRVWQERNSLLIVSSTFEPNCLKCWVPGIMTYANGGTTEHYRIHFFHLMDAMADECDTQNITVTDDLFANVEDFSAAQRKGFIFGFVDFWLKRAPNERIAEELVDAAVKLLKGCAQHFRSQITRIKKISGVVDPSKTDIFENYARGLLQCGTIDEFNDLAGKFIGDFPRAERWIRWWMLPAHACMFFPSFHVMDEALWNSIPDTTNAEVAIHWKLYAAIGRFLPLMDGLRALYKFAGHYQQLSDAATHGIKVFYGTDRQHRKRTAEKFGYIKYSRHHGTGPSGRKIKNDGRPPDTGKALIGPKRQPRERAAEYEKSYRWKDHSCLLDSSLTIISAAVARDYSQVMGPIFAALPVNNLLRDLRQMVHTRVETVELAGYEAGGCTLLNQQRDGFRFSLRSVHGIQAGSMTGFNTMFVSGFDTTYNCNWGINRKLLARGGSMVSRITVIIYYQRRRMTQQRLDPVIEHACSYFRMMSVKLISCTGADENHWQLMPITFRGDCQLGSTICEKYGGDMRKWFQDLVRVSKSEPLAACWRTREGIRMCDGNASEQEVILNLPVVLIIEMGETEAFHWSVPGVLSPYASNPAASVAGVRYKIVGHIYSSKQTQHFIARYLSISASKKRIFDYGGRKHDGHAIRLRTTTTRGSLTGPSQSIEGVPEGYALYLVVYHLEGGERAQQFFRREQLAQAEKLGLNPTPDPASKTGLPSACEFRRPNVVRVVDADKFWLVTPSPAITDYVSTSHSRSPKKVSPKKAKPLVQPSPGSNASESAWRTGLHNPLHFRYLGTRTLIKSPPDFYRPDPSSWAPEPSNFVSPAPDFLTFSHACVLPCELLPISISLRSCLRLVFVVKAEFGTHDFAYDWVLNYLEHHRMWNESSSFKVIARNTATRPNASSALGKSDGHPDAIHEPAPLTESWFRWRGYYISVVLRPIITQHKSVAGYAHYDTGEEVGGPLSISIWHRNRQILDDFVRAARQFYINNKVFPKKVEREKEPTGALTTATFFQGDLSHDWMLTAPPLRSVIPWPSPLAGSRAISSRETGTRTQCVVVTPGQHNWNSQTPTGALIELMNCAMTVSIGARGFLSITALWHLAVWCQGCGMQEADGDDDPDEVQCQRCKLWAHINCLAADVDWDDPEVDFICRRCYDPLVDLSTSFSLNQIVLVPSPLVPNWKADNVLWYPAIFIERHENRAGEKNEYGLRWMECTDGSTYSSATSDLPIMMQRTFFRARKFCQEIDEVQLTEEQACKIPIPTIAKILENFDDSHPVVENFNAYFKPIAVKGGKKKLNPSRDADGWMRSFGLVPNPELEAVLEPALEKLVNHAKLVRLRDAERSERALGVGSALLQFLAIQQELNEPLNLNGDLLADILDDRVVPCHYDGDRALEAMFASVNEGTSSAASADRMLNFKSEHAIWDPEFRPPIFRRDDASRSAPTVPIPVAVKRKNNMEIEGDEPPMKRTKSNVTNTATRVKAQSKRKSTRKAVKSPS</sequence>
<name>A0AAD7EHK1_9AGAR</name>
<gene>
    <name evidence="6" type="ORF">DFH08DRAFT_1033568</name>
</gene>
<evidence type="ECO:0000313" key="6">
    <source>
        <dbReference type="EMBL" id="KAJ7321627.1"/>
    </source>
</evidence>
<reference evidence="6" key="1">
    <citation type="submission" date="2023-03" db="EMBL/GenBank/DDBJ databases">
        <title>Massive genome expansion in bonnet fungi (Mycena s.s.) driven by repeated elements and novel gene families across ecological guilds.</title>
        <authorList>
            <consortium name="Lawrence Berkeley National Laboratory"/>
            <person name="Harder C.B."/>
            <person name="Miyauchi S."/>
            <person name="Viragh M."/>
            <person name="Kuo A."/>
            <person name="Thoen E."/>
            <person name="Andreopoulos B."/>
            <person name="Lu D."/>
            <person name="Skrede I."/>
            <person name="Drula E."/>
            <person name="Henrissat B."/>
            <person name="Morin E."/>
            <person name="Kohler A."/>
            <person name="Barry K."/>
            <person name="LaButti K."/>
            <person name="Morin E."/>
            <person name="Salamov A."/>
            <person name="Lipzen A."/>
            <person name="Mereny Z."/>
            <person name="Hegedus B."/>
            <person name="Baldrian P."/>
            <person name="Stursova M."/>
            <person name="Weitz H."/>
            <person name="Taylor A."/>
            <person name="Grigoriev I.V."/>
            <person name="Nagy L.G."/>
            <person name="Martin F."/>
            <person name="Kauserud H."/>
        </authorList>
    </citation>
    <scope>NUCLEOTIDE SEQUENCE</scope>
    <source>
        <strain evidence="6">CBHHK002</strain>
    </source>
</reference>
<feature type="compositionally biased region" description="Polar residues" evidence="4">
    <location>
        <begin position="96"/>
        <end position="107"/>
    </location>
</feature>
<evidence type="ECO:0000256" key="3">
    <source>
        <dbReference type="ARBA" id="ARBA00022833"/>
    </source>
</evidence>
<accession>A0AAD7EHK1</accession>
<dbReference type="InterPro" id="IPR013083">
    <property type="entry name" value="Znf_RING/FYVE/PHD"/>
</dbReference>
<dbReference type="EMBL" id="JARIHO010000050">
    <property type="protein sequence ID" value="KAJ7321627.1"/>
    <property type="molecule type" value="Genomic_DNA"/>
</dbReference>
<keyword evidence="7" id="KW-1185">Reference proteome</keyword>
<feature type="compositionally biased region" description="Low complexity" evidence="4">
    <location>
        <begin position="165"/>
        <end position="176"/>
    </location>
</feature>
<feature type="compositionally biased region" description="Basic residues" evidence="4">
    <location>
        <begin position="2016"/>
        <end position="2031"/>
    </location>
</feature>
<keyword evidence="2" id="KW-0863">Zinc-finger</keyword>
<comment type="caution">
    <text evidence="6">The sequence shown here is derived from an EMBL/GenBank/DDBJ whole genome shotgun (WGS) entry which is preliminary data.</text>
</comment>
<dbReference type="GO" id="GO:0008270">
    <property type="term" value="F:zinc ion binding"/>
    <property type="evidence" value="ECO:0007669"/>
    <property type="project" value="UniProtKB-KW"/>
</dbReference>
<dbReference type="SUPFAM" id="SSF57903">
    <property type="entry name" value="FYVE/PHD zinc finger"/>
    <property type="match status" value="1"/>
</dbReference>
<evidence type="ECO:0000256" key="1">
    <source>
        <dbReference type="ARBA" id="ARBA00022723"/>
    </source>
</evidence>
<feature type="region of interest" description="Disordered" evidence="4">
    <location>
        <begin position="1990"/>
        <end position="2031"/>
    </location>
</feature>
<feature type="region of interest" description="Disordered" evidence="4">
    <location>
        <begin position="824"/>
        <end position="853"/>
    </location>
</feature>
<evidence type="ECO:0000313" key="7">
    <source>
        <dbReference type="Proteomes" id="UP001218218"/>
    </source>
</evidence>
<proteinExistence type="predicted"/>
<organism evidence="6 7">
    <name type="scientific">Mycena albidolilacea</name>
    <dbReference type="NCBI Taxonomy" id="1033008"/>
    <lineage>
        <taxon>Eukaryota</taxon>
        <taxon>Fungi</taxon>
        <taxon>Dikarya</taxon>
        <taxon>Basidiomycota</taxon>
        <taxon>Agaricomycotina</taxon>
        <taxon>Agaricomycetes</taxon>
        <taxon>Agaricomycetidae</taxon>
        <taxon>Agaricales</taxon>
        <taxon>Marasmiineae</taxon>
        <taxon>Mycenaceae</taxon>
        <taxon>Mycena</taxon>
    </lineage>
</organism>
<feature type="region of interest" description="Disordered" evidence="4">
    <location>
        <begin position="55"/>
        <end position="107"/>
    </location>
</feature>
<dbReference type="InterPro" id="IPR014851">
    <property type="entry name" value="BCS1_N"/>
</dbReference>
<evidence type="ECO:0000256" key="4">
    <source>
        <dbReference type="SAM" id="MobiDB-lite"/>
    </source>
</evidence>
<keyword evidence="3" id="KW-0862">Zinc</keyword>
<dbReference type="Proteomes" id="UP001218218">
    <property type="component" value="Unassembled WGS sequence"/>
</dbReference>
<feature type="domain" description="Zinc finger PHD-type" evidence="5">
    <location>
        <begin position="1639"/>
        <end position="1690"/>
    </location>
</feature>